<dbReference type="Proteomes" id="UP000019335">
    <property type="component" value="Unassembled WGS sequence"/>
</dbReference>
<evidence type="ECO:0000313" key="2">
    <source>
        <dbReference type="EMBL" id="EWM21567.1"/>
    </source>
</evidence>
<feature type="transmembrane region" description="Helical" evidence="1">
    <location>
        <begin position="25"/>
        <end position="47"/>
    </location>
</feature>
<keyword evidence="1" id="KW-0812">Transmembrane</keyword>
<proteinExistence type="predicted"/>
<name>W7T4T4_9STRA</name>
<evidence type="ECO:0000313" key="3">
    <source>
        <dbReference type="Proteomes" id="UP000019335"/>
    </source>
</evidence>
<keyword evidence="1" id="KW-0472">Membrane</keyword>
<dbReference type="AlphaFoldDB" id="W7T4T4"/>
<accession>W7T4T4</accession>
<gene>
    <name evidence="2" type="ORF">Naga_100012g80</name>
</gene>
<keyword evidence="1" id="KW-1133">Transmembrane helix</keyword>
<protein>
    <submittedName>
        <fullName evidence="2">Uncharacterized protein</fullName>
    </submittedName>
</protein>
<dbReference type="OrthoDB" id="5804148at2759"/>
<evidence type="ECO:0000256" key="1">
    <source>
        <dbReference type="SAM" id="Phobius"/>
    </source>
</evidence>
<keyword evidence="3" id="KW-1185">Reference proteome</keyword>
<sequence>MPASFPSPEHPPKQPRYQALLNSKFGRALVLAEVATLAGTGVLYYTLTTSEDARNKLAYRMPWVMDVFHKVTQDKYK</sequence>
<organism evidence="2 3">
    <name type="scientific">Nannochloropsis gaditana</name>
    <dbReference type="NCBI Taxonomy" id="72520"/>
    <lineage>
        <taxon>Eukaryota</taxon>
        <taxon>Sar</taxon>
        <taxon>Stramenopiles</taxon>
        <taxon>Ochrophyta</taxon>
        <taxon>Eustigmatophyceae</taxon>
        <taxon>Eustigmatales</taxon>
        <taxon>Monodopsidaceae</taxon>
        <taxon>Nannochloropsis</taxon>
    </lineage>
</organism>
<reference evidence="2 3" key="1">
    <citation type="journal article" date="2014" name="Mol. Plant">
        <title>Chromosome Scale Genome Assembly and Transcriptome Profiling of Nannochloropsis gaditana in Nitrogen Depletion.</title>
        <authorList>
            <person name="Corteggiani Carpinelli E."/>
            <person name="Telatin A."/>
            <person name="Vitulo N."/>
            <person name="Forcato C."/>
            <person name="D'Angelo M."/>
            <person name="Schiavon R."/>
            <person name="Vezzi A."/>
            <person name="Giacometti G.M."/>
            <person name="Morosinotto T."/>
            <person name="Valle G."/>
        </authorList>
    </citation>
    <scope>NUCLEOTIDE SEQUENCE [LARGE SCALE GENOMIC DNA]</scope>
    <source>
        <strain evidence="2 3">B-31</strain>
    </source>
</reference>
<comment type="caution">
    <text evidence="2">The sequence shown here is derived from an EMBL/GenBank/DDBJ whole genome shotgun (WGS) entry which is preliminary data.</text>
</comment>
<dbReference type="EMBL" id="AZIL01002442">
    <property type="protein sequence ID" value="EWM21567.1"/>
    <property type="molecule type" value="Genomic_DNA"/>
</dbReference>